<dbReference type="InterPro" id="IPR003399">
    <property type="entry name" value="Mce/MlaD"/>
</dbReference>
<organism evidence="4 5">
    <name type="scientific">Williamsia maris</name>
    <dbReference type="NCBI Taxonomy" id="72806"/>
    <lineage>
        <taxon>Bacteria</taxon>
        <taxon>Bacillati</taxon>
        <taxon>Actinomycetota</taxon>
        <taxon>Actinomycetes</taxon>
        <taxon>Mycobacteriales</taxon>
        <taxon>Nocardiaceae</taxon>
        <taxon>Williamsia</taxon>
    </lineage>
</organism>
<feature type="domain" description="Mce/MlaD" evidence="2">
    <location>
        <begin position="32"/>
        <end position="106"/>
    </location>
</feature>
<feature type="domain" description="Mammalian cell entry C-terminal" evidence="3">
    <location>
        <begin position="112"/>
        <end position="290"/>
    </location>
</feature>
<dbReference type="PANTHER" id="PTHR33371:SF4">
    <property type="entry name" value="INTERMEMBRANE PHOSPHOLIPID TRANSPORT SYSTEM BINDING PROTEIN MLAD"/>
    <property type="match status" value="1"/>
</dbReference>
<dbReference type="Pfam" id="PF02470">
    <property type="entry name" value="MlaD"/>
    <property type="match status" value="1"/>
</dbReference>
<proteinExistence type="predicted"/>
<dbReference type="RefSeq" id="WP_253660479.1">
    <property type="nucleotide sequence ID" value="NZ_BAAAJQ010000001.1"/>
</dbReference>
<feature type="transmembrane region" description="Helical" evidence="1">
    <location>
        <begin position="5"/>
        <end position="25"/>
    </location>
</feature>
<dbReference type="InterPro" id="IPR005693">
    <property type="entry name" value="Mce"/>
</dbReference>
<keyword evidence="1" id="KW-1133">Transmembrane helix</keyword>
<dbReference type="InterPro" id="IPR052336">
    <property type="entry name" value="MlaD_Phospholipid_Transporter"/>
</dbReference>
<evidence type="ECO:0000313" key="4">
    <source>
        <dbReference type="EMBL" id="MCP2175513.1"/>
    </source>
</evidence>
<reference evidence="4 5" key="1">
    <citation type="submission" date="2022-06" db="EMBL/GenBank/DDBJ databases">
        <title>Genomic Encyclopedia of Archaeal and Bacterial Type Strains, Phase II (KMG-II): from individual species to whole genera.</title>
        <authorList>
            <person name="Goeker M."/>
        </authorList>
    </citation>
    <scope>NUCLEOTIDE SEQUENCE [LARGE SCALE GENOMIC DNA]</scope>
    <source>
        <strain evidence="4 5">DSM 44693</strain>
    </source>
</reference>
<sequence>MRRSIIIAAAVTTVVVLVAGITLWWTTDDPSGHTVDAEFTSTTGVYAGDPVTVLGVPVGTISSITPGPSGVKVVLSVDNGVRLPADVDAAIISQSLVAGRSVQLTPAYTDGPQLTDNAVIPLSHTVVPMEWDDVKKALYTTTKALSPQSPGDPGAAAELVGSTSDALNGRAEQVNGTITSLSTALSVLSDGRDDIFATVRNLAVFTSALSASSQQIGDLQQRLATTASVLGSNRDDVSAAITSLDTVLGDVQRFVTDNTGILTDNVRTATDVTANLAAQRATIEGVLHQAPTQIANFYNLYHPGLGDLVGSLSVSNLENPIATVCGAIAGAGKQTSARGGQLCAQYLGPYLNMLKTSYPDLAINPLRTTFADPGQQIPSVPGVLDSVPGLDGTAPPSVSVPDRLASLLLPKATK</sequence>
<gene>
    <name evidence="4" type="ORF">LX13_001320</name>
</gene>
<keyword evidence="1" id="KW-0472">Membrane</keyword>
<accession>A0ABT1HB78</accession>
<name>A0ABT1HB78_9NOCA</name>
<keyword evidence="5" id="KW-1185">Reference proteome</keyword>
<dbReference type="Pfam" id="PF11887">
    <property type="entry name" value="Mce4_CUP1"/>
    <property type="match status" value="1"/>
</dbReference>
<dbReference type="NCBIfam" id="TIGR00996">
    <property type="entry name" value="Mtu_fam_mce"/>
    <property type="match status" value="1"/>
</dbReference>
<keyword evidence="1" id="KW-0812">Transmembrane</keyword>
<evidence type="ECO:0000256" key="1">
    <source>
        <dbReference type="SAM" id="Phobius"/>
    </source>
</evidence>
<dbReference type="Proteomes" id="UP001206895">
    <property type="component" value="Unassembled WGS sequence"/>
</dbReference>
<evidence type="ECO:0000259" key="2">
    <source>
        <dbReference type="Pfam" id="PF02470"/>
    </source>
</evidence>
<dbReference type="EMBL" id="JAMTCJ010000001">
    <property type="protein sequence ID" value="MCP2175513.1"/>
    <property type="molecule type" value="Genomic_DNA"/>
</dbReference>
<protein>
    <submittedName>
        <fullName evidence="4">Phospholipid/cholesterol/gamma-HCH transport system substrate-binding protein</fullName>
    </submittedName>
</protein>
<evidence type="ECO:0000313" key="5">
    <source>
        <dbReference type="Proteomes" id="UP001206895"/>
    </source>
</evidence>
<dbReference type="PANTHER" id="PTHR33371">
    <property type="entry name" value="INTERMEMBRANE PHOSPHOLIPID TRANSPORT SYSTEM BINDING PROTEIN MLAD-RELATED"/>
    <property type="match status" value="1"/>
</dbReference>
<comment type="caution">
    <text evidence="4">The sequence shown here is derived from an EMBL/GenBank/DDBJ whole genome shotgun (WGS) entry which is preliminary data.</text>
</comment>
<evidence type="ECO:0000259" key="3">
    <source>
        <dbReference type="Pfam" id="PF11887"/>
    </source>
</evidence>
<dbReference type="InterPro" id="IPR024516">
    <property type="entry name" value="Mce_C"/>
</dbReference>